<feature type="domain" description="KIB1-4 beta-propeller" evidence="1">
    <location>
        <begin position="88"/>
        <end position="351"/>
    </location>
</feature>
<name>A0AAP0RU95_LIQFO</name>
<dbReference type="EMBL" id="JBBPBK010000005">
    <property type="protein sequence ID" value="KAK9284174.1"/>
    <property type="molecule type" value="Genomic_DNA"/>
</dbReference>
<dbReference type="AlphaFoldDB" id="A0AAP0RU95"/>
<dbReference type="InterPro" id="IPR005174">
    <property type="entry name" value="KIB1-4_b-propeller"/>
</dbReference>
<dbReference type="PANTHER" id="PTHR47123">
    <property type="entry name" value="F-BOX PROTEIN SKIP23"/>
    <property type="match status" value="1"/>
</dbReference>
<sequence>MGNGNQWSDLPKDLLAMIGERLNTRMDVLQFRGVSKSWRSSIPPFPPSPLRLPFPVPPNCPIDEVPHGYITVTEFTIYRLQENPKASIFEASSFSSSSSRSKNILAKVKEEDKNNVCILTPFSEVPIQLWHKKFPRVMNLFDFHVSEISKIYRTPSYSLHNGSSMRRLPCINKVAVSSSNFVRTGSYAVMAIYNHGRLCFLKSGDEEWTAIDEQNSGYRDVISHKGKFYAVTNTGSAIVVDSFLEVSEIACSIFGSGGGGGSGRQRHLVESFDDLLLVDRRSCFGPALVKFRVYKLDEEEHKWVEMTSLGERVLFVDQDGSFSVSSRDLTGCEGNCIYYVDRYLNKYTSVFSLEDGRVRPASSFWLNPFLI</sequence>
<dbReference type="InterPro" id="IPR051304">
    <property type="entry name" value="SCF_F-box_domain"/>
</dbReference>
<evidence type="ECO:0000259" key="1">
    <source>
        <dbReference type="Pfam" id="PF03478"/>
    </source>
</evidence>
<gene>
    <name evidence="2" type="ORF">L1049_023342</name>
</gene>
<keyword evidence="3" id="KW-1185">Reference proteome</keyword>
<dbReference type="Proteomes" id="UP001415857">
    <property type="component" value="Unassembled WGS sequence"/>
</dbReference>
<comment type="caution">
    <text evidence="2">The sequence shown here is derived from an EMBL/GenBank/DDBJ whole genome shotgun (WGS) entry which is preliminary data.</text>
</comment>
<organism evidence="2 3">
    <name type="scientific">Liquidambar formosana</name>
    <name type="common">Formosan gum</name>
    <dbReference type="NCBI Taxonomy" id="63359"/>
    <lineage>
        <taxon>Eukaryota</taxon>
        <taxon>Viridiplantae</taxon>
        <taxon>Streptophyta</taxon>
        <taxon>Embryophyta</taxon>
        <taxon>Tracheophyta</taxon>
        <taxon>Spermatophyta</taxon>
        <taxon>Magnoliopsida</taxon>
        <taxon>eudicotyledons</taxon>
        <taxon>Gunneridae</taxon>
        <taxon>Pentapetalae</taxon>
        <taxon>Saxifragales</taxon>
        <taxon>Altingiaceae</taxon>
        <taxon>Liquidambar</taxon>
    </lineage>
</organism>
<evidence type="ECO:0000313" key="2">
    <source>
        <dbReference type="EMBL" id="KAK9284174.1"/>
    </source>
</evidence>
<dbReference type="Pfam" id="PF03478">
    <property type="entry name" value="Beta-prop_KIB1-4"/>
    <property type="match status" value="1"/>
</dbReference>
<dbReference type="PANTHER" id="PTHR47123:SF15">
    <property type="entry name" value="F-BOX PROTEIN SKIP23"/>
    <property type="match status" value="1"/>
</dbReference>
<accession>A0AAP0RU95</accession>
<reference evidence="2 3" key="1">
    <citation type="journal article" date="2024" name="Plant J.">
        <title>Genome sequences and population genomics reveal climatic adaptation and genomic divergence between two closely related sweetgum species.</title>
        <authorList>
            <person name="Xu W.Q."/>
            <person name="Ren C.Q."/>
            <person name="Zhang X.Y."/>
            <person name="Comes H.P."/>
            <person name="Liu X.H."/>
            <person name="Li Y.G."/>
            <person name="Kettle C.J."/>
            <person name="Jalonen R."/>
            <person name="Gaisberger H."/>
            <person name="Ma Y.Z."/>
            <person name="Qiu Y.X."/>
        </authorList>
    </citation>
    <scope>NUCLEOTIDE SEQUENCE [LARGE SCALE GENOMIC DNA]</scope>
    <source>
        <strain evidence="2">Hangzhou</strain>
    </source>
</reference>
<proteinExistence type="predicted"/>
<protein>
    <recommendedName>
        <fullName evidence="1">KIB1-4 beta-propeller domain-containing protein</fullName>
    </recommendedName>
</protein>
<evidence type="ECO:0000313" key="3">
    <source>
        <dbReference type="Proteomes" id="UP001415857"/>
    </source>
</evidence>